<proteinExistence type="predicted"/>
<sequence length="70" mass="8153">MGLFLWVKKSVNGIRVLSAIDGAASVYLSYFWVKKSVKSLFIRFLKLLRYLLWPTKFTNLLSENIQITII</sequence>
<dbReference type="HOGENOM" id="CLU_2762589_0_0_1"/>
<evidence type="ECO:0000313" key="1">
    <source>
        <dbReference type="EMBL" id="ONI27329.1"/>
    </source>
</evidence>
<gene>
    <name evidence="1" type="ORF">PRUPE_1G080400</name>
</gene>
<dbReference type="EMBL" id="CM007651">
    <property type="protein sequence ID" value="ONI27329.1"/>
    <property type="molecule type" value="Genomic_DNA"/>
</dbReference>
<dbReference type="Gramene" id="ONI27329">
    <property type="protein sequence ID" value="ONI27329"/>
    <property type="gene ID" value="PRUPE_1G080400"/>
</dbReference>
<protein>
    <submittedName>
        <fullName evidence="1">Uncharacterized protein</fullName>
    </submittedName>
</protein>
<reference evidence="1 2" key="1">
    <citation type="journal article" date="2013" name="Nat. Genet.">
        <title>The high-quality draft genome of peach (Prunus persica) identifies unique patterns of genetic diversity, domestication and genome evolution.</title>
        <authorList>
            <consortium name="International Peach Genome Initiative"/>
            <person name="Verde I."/>
            <person name="Abbott A.G."/>
            <person name="Scalabrin S."/>
            <person name="Jung S."/>
            <person name="Shu S."/>
            <person name="Marroni F."/>
            <person name="Zhebentyayeva T."/>
            <person name="Dettori M.T."/>
            <person name="Grimwood J."/>
            <person name="Cattonaro F."/>
            <person name="Zuccolo A."/>
            <person name="Rossini L."/>
            <person name="Jenkins J."/>
            <person name="Vendramin E."/>
            <person name="Meisel L.A."/>
            <person name="Decroocq V."/>
            <person name="Sosinski B."/>
            <person name="Prochnik S."/>
            <person name="Mitros T."/>
            <person name="Policriti A."/>
            <person name="Cipriani G."/>
            <person name="Dondini L."/>
            <person name="Ficklin S."/>
            <person name="Goodstein D.M."/>
            <person name="Xuan P."/>
            <person name="Del Fabbro C."/>
            <person name="Aramini V."/>
            <person name="Copetti D."/>
            <person name="Gonzalez S."/>
            <person name="Horner D.S."/>
            <person name="Falchi R."/>
            <person name="Lucas S."/>
            <person name="Mica E."/>
            <person name="Maldonado J."/>
            <person name="Lazzari B."/>
            <person name="Bielenberg D."/>
            <person name="Pirona R."/>
            <person name="Miculan M."/>
            <person name="Barakat A."/>
            <person name="Testolin R."/>
            <person name="Stella A."/>
            <person name="Tartarini S."/>
            <person name="Tonutti P."/>
            <person name="Arus P."/>
            <person name="Orellana A."/>
            <person name="Wells C."/>
            <person name="Main D."/>
            <person name="Vizzotto G."/>
            <person name="Silva H."/>
            <person name="Salamini F."/>
            <person name="Schmutz J."/>
            <person name="Morgante M."/>
            <person name="Rokhsar D.S."/>
        </authorList>
    </citation>
    <scope>NUCLEOTIDE SEQUENCE [LARGE SCALE GENOMIC DNA]</scope>
    <source>
        <strain evidence="2">cv. Nemared</strain>
    </source>
</reference>
<accession>M5WJS4</accession>
<organism evidence="1 2">
    <name type="scientific">Prunus persica</name>
    <name type="common">Peach</name>
    <name type="synonym">Amygdalus persica</name>
    <dbReference type="NCBI Taxonomy" id="3760"/>
    <lineage>
        <taxon>Eukaryota</taxon>
        <taxon>Viridiplantae</taxon>
        <taxon>Streptophyta</taxon>
        <taxon>Embryophyta</taxon>
        <taxon>Tracheophyta</taxon>
        <taxon>Spermatophyta</taxon>
        <taxon>Magnoliopsida</taxon>
        <taxon>eudicotyledons</taxon>
        <taxon>Gunneridae</taxon>
        <taxon>Pentapetalae</taxon>
        <taxon>rosids</taxon>
        <taxon>fabids</taxon>
        <taxon>Rosales</taxon>
        <taxon>Rosaceae</taxon>
        <taxon>Amygdaloideae</taxon>
        <taxon>Amygdaleae</taxon>
        <taxon>Prunus</taxon>
    </lineage>
</organism>
<name>M5WJS4_PRUPE</name>
<evidence type="ECO:0000313" key="2">
    <source>
        <dbReference type="Proteomes" id="UP000006882"/>
    </source>
</evidence>
<dbReference type="AlphaFoldDB" id="M5WJS4"/>
<dbReference type="Proteomes" id="UP000006882">
    <property type="component" value="Chromosome G1"/>
</dbReference>
<keyword evidence="2" id="KW-1185">Reference proteome</keyword>